<reference evidence="3" key="1">
    <citation type="submission" date="2009-05" db="EMBL/GenBank/DDBJ databases">
        <title>The genome sequence of Ajellomyces capsulatus strain H143.</title>
        <authorList>
            <person name="Champion M."/>
            <person name="Cuomo C.A."/>
            <person name="Ma L.-J."/>
            <person name="Henn M.R."/>
            <person name="Sil A."/>
            <person name="Goldman B."/>
            <person name="Young S.K."/>
            <person name="Kodira C.D."/>
            <person name="Zeng Q."/>
            <person name="Koehrsen M."/>
            <person name="Alvarado L."/>
            <person name="Berlin A.M."/>
            <person name="Borenstein D."/>
            <person name="Chen Z."/>
            <person name="Engels R."/>
            <person name="Freedman E."/>
            <person name="Gellesch M."/>
            <person name="Goldberg J."/>
            <person name="Griggs A."/>
            <person name="Gujja S."/>
            <person name="Heiman D.I."/>
            <person name="Hepburn T.A."/>
            <person name="Howarth C."/>
            <person name="Jen D."/>
            <person name="Larson L."/>
            <person name="Lewis B."/>
            <person name="Mehta T."/>
            <person name="Park D."/>
            <person name="Pearson M."/>
            <person name="Roberts A."/>
            <person name="Saif S."/>
            <person name="Shea T.D."/>
            <person name="Shenoy N."/>
            <person name="Sisk P."/>
            <person name="Stolte C."/>
            <person name="Sykes S."/>
            <person name="Walk T."/>
            <person name="White J."/>
            <person name="Yandava C."/>
            <person name="Klein B."/>
            <person name="McEwen J.G."/>
            <person name="Puccia R."/>
            <person name="Goldman G.H."/>
            <person name="Felipe M.S."/>
            <person name="Nino-Vega G."/>
            <person name="San-Blas G."/>
            <person name="Taylor J.W."/>
            <person name="Mendoza L."/>
            <person name="Galagan J.E."/>
            <person name="Nusbaum C."/>
            <person name="Birren B.W."/>
        </authorList>
    </citation>
    <scope>NUCLEOTIDE SEQUENCE [LARGE SCALE GENOMIC DNA]</scope>
    <source>
        <strain evidence="3">H143</strain>
    </source>
</reference>
<dbReference type="HOGENOM" id="CLU_1712739_0_0_1"/>
<gene>
    <name evidence="2" type="ORF">HCDG_05815</name>
</gene>
<protein>
    <submittedName>
        <fullName evidence="2">Uncharacterized protein</fullName>
    </submittedName>
</protein>
<sequence>MKSSRARNHRKKTSRSYKQTERDKKRETRRSQDVKSKRSKSDVEVRRGSRSWGWAGQKRTSSRLERCAGHVDPPSSGCLRPDGAEITQPRRGHDSLIAAKHAGKPSERCGLTGELRVVSSGAGRYWAFVSLFHPRSRPALTARALSKQANLYY</sequence>
<feature type="compositionally biased region" description="Basic and acidic residues" evidence="1">
    <location>
        <begin position="18"/>
        <end position="47"/>
    </location>
</feature>
<evidence type="ECO:0000313" key="3">
    <source>
        <dbReference type="Proteomes" id="UP000002624"/>
    </source>
</evidence>
<feature type="compositionally biased region" description="Basic residues" evidence="1">
    <location>
        <begin position="1"/>
        <end position="15"/>
    </location>
</feature>
<organism evidence="2 3">
    <name type="scientific">Ajellomyces capsulatus (strain H143)</name>
    <name type="common">Darling's disease fungus</name>
    <name type="synonym">Histoplasma capsulatum</name>
    <dbReference type="NCBI Taxonomy" id="544712"/>
    <lineage>
        <taxon>Eukaryota</taxon>
        <taxon>Fungi</taxon>
        <taxon>Dikarya</taxon>
        <taxon>Ascomycota</taxon>
        <taxon>Pezizomycotina</taxon>
        <taxon>Eurotiomycetes</taxon>
        <taxon>Eurotiomycetidae</taxon>
        <taxon>Onygenales</taxon>
        <taxon>Ajellomycetaceae</taxon>
        <taxon>Histoplasma</taxon>
    </lineage>
</organism>
<dbReference type="EMBL" id="GG692427">
    <property type="protein sequence ID" value="EER40418.1"/>
    <property type="molecule type" value="Genomic_DNA"/>
</dbReference>
<evidence type="ECO:0000313" key="2">
    <source>
        <dbReference type="EMBL" id="EER40418.1"/>
    </source>
</evidence>
<feature type="region of interest" description="Disordered" evidence="1">
    <location>
        <begin position="1"/>
        <end position="91"/>
    </location>
</feature>
<evidence type="ECO:0000256" key="1">
    <source>
        <dbReference type="SAM" id="MobiDB-lite"/>
    </source>
</evidence>
<dbReference type="VEuPathDB" id="FungiDB:HCDG_05815"/>
<dbReference type="AlphaFoldDB" id="C6HHY4"/>
<dbReference type="Proteomes" id="UP000002624">
    <property type="component" value="Unassembled WGS sequence"/>
</dbReference>
<proteinExistence type="predicted"/>
<name>C6HHY4_AJECH</name>
<accession>C6HHY4</accession>